<organism evidence="3">
    <name type="scientific">Leptosphaeria maculans (strain JN3 / isolate v23.1.3 / race Av1-4-5-6-7-8)</name>
    <name type="common">Blackleg fungus</name>
    <name type="synonym">Phoma lingam</name>
    <dbReference type="NCBI Taxonomy" id="985895"/>
    <lineage>
        <taxon>Eukaryota</taxon>
        <taxon>Fungi</taxon>
        <taxon>Dikarya</taxon>
        <taxon>Ascomycota</taxon>
        <taxon>Pezizomycotina</taxon>
        <taxon>Dothideomycetes</taxon>
        <taxon>Pleosporomycetidae</taxon>
        <taxon>Pleosporales</taxon>
        <taxon>Pleosporineae</taxon>
        <taxon>Leptosphaeriaceae</taxon>
        <taxon>Plenodomus</taxon>
        <taxon>Plenodomus lingam/Leptosphaeria maculans species complex</taxon>
    </lineage>
</organism>
<sequence length="205" mass="22167">MDSKYGHDGWVISKQQGASNGPVKQHEQPSIFVVLFVAGLSVEDGIMYLQYVPTVVLTGHWTVQKAVGPGHYPHAPSKAKQSKAKQSKAKGADRAMAANELLRPGPGMGWKPDVPRPPACNVHHGTKTTWEPSTTLGISSDTLSHIVDSPGTRTHVVERRVCAVCTLQLEATTSVTAVCLLWCESTFCGKQVPNTTQVHPKKKKP</sequence>
<dbReference type="InParanoid" id="E5A406"/>
<dbReference type="VEuPathDB" id="FungiDB:LEMA_P097600.1"/>
<name>E5A406_LEPMJ</name>
<evidence type="ECO:0000313" key="2">
    <source>
        <dbReference type="EMBL" id="CBX98351.1"/>
    </source>
</evidence>
<feature type="region of interest" description="Disordered" evidence="1">
    <location>
        <begin position="1"/>
        <end position="24"/>
    </location>
</feature>
<dbReference type="AlphaFoldDB" id="E5A406"/>
<dbReference type="EMBL" id="FP929133">
    <property type="protein sequence ID" value="CBX98351.1"/>
    <property type="molecule type" value="Genomic_DNA"/>
</dbReference>
<feature type="region of interest" description="Disordered" evidence="1">
    <location>
        <begin position="68"/>
        <end position="91"/>
    </location>
</feature>
<accession>E5A406</accession>
<protein>
    <submittedName>
        <fullName evidence="2">Predicted protein</fullName>
    </submittedName>
</protein>
<dbReference type="Proteomes" id="UP000002668">
    <property type="component" value="Genome"/>
</dbReference>
<gene>
    <name evidence="2" type="ORF">LEMA_P097600.1</name>
</gene>
<dbReference type="HOGENOM" id="CLU_1337718_0_0_1"/>
<reference evidence="3" key="1">
    <citation type="journal article" date="2011" name="Nat. Commun.">
        <title>Effector diversification within compartments of the Leptosphaeria maculans genome affected by Repeat-Induced Point mutations.</title>
        <authorList>
            <person name="Rouxel T."/>
            <person name="Grandaubert J."/>
            <person name="Hane J.K."/>
            <person name="Hoede C."/>
            <person name="van de Wouw A.P."/>
            <person name="Couloux A."/>
            <person name="Dominguez V."/>
            <person name="Anthouard V."/>
            <person name="Bally P."/>
            <person name="Bourras S."/>
            <person name="Cozijnsen A.J."/>
            <person name="Ciuffetti L.M."/>
            <person name="Degrave A."/>
            <person name="Dilmaghani A."/>
            <person name="Duret L."/>
            <person name="Fudal I."/>
            <person name="Goodwin S.B."/>
            <person name="Gout L."/>
            <person name="Glaser N."/>
            <person name="Linglin J."/>
            <person name="Kema G.H.J."/>
            <person name="Lapalu N."/>
            <person name="Lawrence C.B."/>
            <person name="May K."/>
            <person name="Meyer M."/>
            <person name="Ollivier B."/>
            <person name="Poulain J."/>
            <person name="Schoch C.L."/>
            <person name="Simon A."/>
            <person name="Spatafora J.W."/>
            <person name="Stachowiak A."/>
            <person name="Turgeon B.G."/>
            <person name="Tyler B.M."/>
            <person name="Vincent D."/>
            <person name="Weissenbach J."/>
            <person name="Amselem J."/>
            <person name="Quesneville H."/>
            <person name="Oliver R.P."/>
            <person name="Wincker P."/>
            <person name="Balesdent M.-H."/>
            <person name="Howlett B.J."/>
        </authorList>
    </citation>
    <scope>NUCLEOTIDE SEQUENCE [LARGE SCALE GENOMIC DNA]</scope>
    <source>
        <strain evidence="3">JN3 / isolate v23.1.3 / race Av1-4-5-6-7-8</strain>
    </source>
</reference>
<keyword evidence="3" id="KW-1185">Reference proteome</keyword>
<evidence type="ECO:0000256" key="1">
    <source>
        <dbReference type="SAM" id="MobiDB-lite"/>
    </source>
</evidence>
<proteinExistence type="predicted"/>
<evidence type="ECO:0000313" key="3">
    <source>
        <dbReference type="Proteomes" id="UP000002668"/>
    </source>
</evidence>